<organism evidence="2">
    <name type="scientific">viral metagenome</name>
    <dbReference type="NCBI Taxonomy" id="1070528"/>
    <lineage>
        <taxon>unclassified sequences</taxon>
        <taxon>metagenomes</taxon>
        <taxon>organismal metagenomes</taxon>
    </lineage>
</organism>
<protein>
    <recommendedName>
        <fullName evidence="1">Glycosyl transferase family 25 domain-containing protein</fullName>
    </recommendedName>
</protein>
<accession>A0A6C0B0P2</accession>
<proteinExistence type="predicted"/>
<reference evidence="2" key="1">
    <citation type="journal article" date="2020" name="Nature">
        <title>Giant virus diversity and host interactions through global metagenomics.</title>
        <authorList>
            <person name="Schulz F."/>
            <person name="Roux S."/>
            <person name="Paez-Espino D."/>
            <person name="Jungbluth S."/>
            <person name="Walsh D.A."/>
            <person name="Denef V.J."/>
            <person name="McMahon K.D."/>
            <person name="Konstantinidis K.T."/>
            <person name="Eloe-Fadrosh E.A."/>
            <person name="Kyrpides N.C."/>
            <person name="Woyke T."/>
        </authorList>
    </citation>
    <scope>NUCLEOTIDE SEQUENCE</scope>
    <source>
        <strain evidence="2">GVMAG-M-3300009182-67</strain>
    </source>
</reference>
<evidence type="ECO:0000313" key="2">
    <source>
        <dbReference type="EMBL" id="QHS85088.1"/>
    </source>
</evidence>
<dbReference type="Pfam" id="PF01755">
    <property type="entry name" value="Glyco_transf_25"/>
    <property type="match status" value="1"/>
</dbReference>
<dbReference type="InterPro" id="IPR002654">
    <property type="entry name" value="Glyco_trans_25"/>
</dbReference>
<sequence length="270" mass="31397">MKFKFLILVLIVVLVILYRTLKSGYENTEFSDLLYNRFKYKFDKYPGNEKLSGVDMVYAITMPQRKDYITSQMNNLGITFTYFNAITPQDLKPEEYDNISYTNKEGSRIYKRYTRLPVLLSFILCFIDAVKKGYSTIVIFEDDISILVDKKLLNESLLEFKNSNMDAFYMGYCFLNCGQNVTKYKNIVKLSNPDIICGHSMAIKTKILPGLINYCFPMTTASDELFREYYIKNKINVCVPKNAYFIQNRESLGSLNESGPDPELFKTCKF</sequence>
<evidence type="ECO:0000259" key="1">
    <source>
        <dbReference type="Pfam" id="PF01755"/>
    </source>
</evidence>
<dbReference type="AlphaFoldDB" id="A0A6C0B0P2"/>
<name>A0A6C0B0P2_9ZZZZ</name>
<dbReference type="EMBL" id="MN739040">
    <property type="protein sequence ID" value="QHS85088.1"/>
    <property type="molecule type" value="Genomic_DNA"/>
</dbReference>
<feature type="domain" description="Glycosyl transferase family 25" evidence="1">
    <location>
        <begin position="63"/>
        <end position="161"/>
    </location>
</feature>